<protein>
    <submittedName>
        <fullName evidence="1">Uncharacterized protein</fullName>
    </submittedName>
</protein>
<reference evidence="1" key="1">
    <citation type="submission" date="2018-05" db="EMBL/GenBank/DDBJ databases">
        <authorList>
            <person name="Lanie J.A."/>
            <person name="Ng W.-L."/>
            <person name="Kazmierczak K.M."/>
            <person name="Andrzejewski T.M."/>
            <person name="Davidsen T.M."/>
            <person name="Wayne K.J."/>
            <person name="Tettelin H."/>
            <person name="Glass J.I."/>
            <person name="Rusch D."/>
            <person name="Podicherti R."/>
            <person name="Tsui H.-C.T."/>
            <person name="Winkler M.E."/>
        </authorList>
    </citation>
    <scope>NUCLEOTIDE SEQUENCE</scope>
</reference>
<evidence type="ECO:0000313" key="1">
    <source>
        <dbReference type="EMBL" id="SVD49877.1"/>
    </source>
</evidence>
<proteinExistence type="predicted"/>
<accession>A0A382VTN0</accession>
<dbReference type="AlphaFoldDB" id="A0A382VTN0"/>
<sequence>DGTTPVKIEIMEWGDGEYMHHD</sequence>
<gene>
    <name evidence="1" type="ORF">METZ01_LOCUS402731</name>
</gene>
<organism evidence="1">
    <name type="scientific">marine metagenome</name>
    <dbReference type="NCBI Taxonomy" id="408172"/>
    <lineage>
        <taxon>unclassified sequences</taxon>
        <taxon>metagenomes</taxon>
        <taxon>ecological metagenomes</taxon>
    </lineage>
</organism>
<dbReference type="EMBL" id="UINC01154534">
    <property type="protein sequence ID" value="SVD49877.1"/>
    <property type="molecule type" value="Genomic_DNA"/>
</dbReference>
<name>A0A382VTN0_9ZZZZ</name>
<feature type="non-terminal residue" evidence="1">
    <location>
        <position position="1"/>
    </location>
</feature>